<dbReference type="InterPro" id="IPR013087">
    <property type="entry name" value="Znf_C2H2_type"/>
</dbReference>
<feature type="domain" description="C2H2-type" evidence="8">
    <location>
        <begin position="490"/>
        <end position="518"/>
    </location>
</feature>
<dbReference type="SMART" id="SM00225">
    <property type="entry name" value="BTB"/>
    <property type="match status" value="1"/>
</dbReference>
<dbReference type="SUPFAM" id="SSF54695">
    <property type="entry name" value="POZ domain"/>
    <property type="match status" value="1"/>
</dbReference>
<evidence type="ECO:0000256" key="2">
    <source>
        <dbReference type="ARBA" id="ARBA00023015"/>
    </source>
</evidence>
<dbReference type="CDD" id="cd18315">
    <property type="entry name" value="BTB_POZ_BAB-like"/>
    <property type="match status" value="1"/>
</dbReference>
<dbReference type="CTD" id="7272"/>
<dbReference type="PANTHER" id="PTHR23110:SF82">
    <property type="entry name" value="PROTEIN TRAMTRACK, ALPHA ISOFORM"/>
    <property type="match status" value="1"/>
</dbReference>
<keyword evidence="2" id="KW-0805">Transcription regulation</keyword>
<feature type="compositionally biased region" description="Polar residues" evidence="6">
    <location>
        <begin position="204"/>
        <end position="224"/>
    </location>
</feature>
<organism evidence="9 10">
    <name type="scientific">Cephus cinctus</name>
    <name type="common">Wheat stem sawfly</name>
    <dbReference type="NCBI Taxonomy" id="211228"/>
    <lineage>
        <taxon>Eukaryota</taxon>
        <taxon>Metazoa</taxon>
        <taxon>Ecdysozoa</taxon>
        <taxon>Arthropoda</taxon>
        <taxon>Hexapoda</taxon>
        <taxon>Insecta</taxon>
        <taxon>Pterygota</taxon>
        <taxon>Neoptera</taxon>
        <taxon>Endopterygota</taxon>
        <taxon>Hymenoptera</taxon>
        <taxon>Cephoidea</taxon>
        <taxon>Cephidae</taxon>
        <taxon>Cephus</taxon>
    </lineage>
</organism>
<comment type="subcellular location">
    <subcellularLocation>
        <location evidence="1">Nucleus</location>
    </subcellularLocation>
</comment>
<dbReference type="Proteomes" id="UP000694920">
    <property type="component" value="Unplaced"/>
</dbReference>
<evidence type="ECO:0000313" key="12">
    <source>
        <dbReference type="RefSeq" id="XP_015608664.1"/>
    </source>
</evidence>
<dbReference type="GO" id="GO:0005634">
    <property type="term" value="C:nucleus"/>
    <property type="evidence" value="ECO:0007669"/>
    <property type="project" value="UniProtKB-SubCell"/>
</dbReference>
<dbReference type="Gene3D" id="3.30.710.10">
    <property type="entry name" value="Potassium Channel Kv1.1, Chain A"/>
    <property type="match status" value="1"/>
</dbReference>
<dbReference type="GO" id="GO:0006357">
    <property type="term" value="P:regulation of transcription by RNA polymerase II"/>
    <property type="evidence" value="ECO:0007669"/>
    <property type="project" value="TreeGrafter"/>
</dbReference>
<dbReference type="SMART" id="SM00355">
    <property type="entry name" value="ZnF_C2H2"/>
    <property type="match status" value="2"/>
</dbReference>
<feature type="domain" description="BTB" evidence="7">
    <location>
        <begin position="47"/>
        <end position="112"/>
    </location>
</feature>
<dbReference type="InterPro" id="IPR051095">
    <property type="entry name" value="Dros_DevTransReg"/>
</dbReference>
<name>A0AAJ7CF44_CEPCN</name>
<dbReference type="RefSeq" id="XP_015608669.1">
    <property type="nucleotide sequence ID" value="XM_015753183.2"/>
</dbReference>
<feature type="compositionally biased region" description="Low complexity" evidence="6">
    <location>
        <begin position="246"/>
        <end position="284"/>
    </location>
</feature>
<dbReference type="GO" id="GO:0061061">
    <property type="term" value="P:muscle structure development"/>
    <property type="evidence" value="ECO:0007669"/>
    <property type="project" value="UniProtKB-ARBA"/>
</dbReference>
<evidence type="ECO:0000256" key="3">
    <source>
        <dbReference type="ARBA" id="ARBA00023163"/>
    </source>
</evidence>
<dbReference type="GO" id="GO:0042051">
    <property type="term" value="P:compound eye photoreceptor development"/>
    <property type="evidence" value="ECO:0007669"/>
    <property type="project" value="UniProtKB-ARBA"/>
</dbReference>
<feature type="region of interest" description="Disordered" evidence="6">
    <location>
        <begin position="243"/>
        <end position="346"/>
    </location>
</feature>
<gene>
    <name evidence="10 11 12 13 14 15" type="primary">LOC107274240</name>
</gene>
<evidence type="ECO:0000256" key="4">
    <source>
        <dbReference type="ARBA" id="ARBA00023242"/>
    </source>
</evidence>
<feature type="region of interest" description="Disordered" evidence="6">
    <location>
        <begin position="365"/>
        <end position="404"/>
    </location>
</feature>
<dbReference type="GeneID" id="107274240"/>
<dbReference type="RefSeq" id="XP_015608666.1">
    <property type="nucleotide sequence ID" value="XM_015753180.2"/>
</dbReference>
<feature type="region of interest" description="Disordered" evidence="6">
    <location>
        <begin position="185"/>
        <end position="224"/>
    </location>
</feature>
<feature type="compositionally biased region" description="Basic residues" evidence="6">
    <location>
        <begin position="193"/>
        <end position="202"/>
    </location>
</feature>
<protein>
    <submittedName>
        <fullName evidence="10 11">Longitudinals lacking protein, isoforms H/M/V isoform X1</fullName>
    </submittedName>
</protein>
<dbReference type="Pfam" id="PF00651">
    <property type="entry name" value="BTB"/>
    <property type="match status" value="1"/>
</dbReference>
<evidence type="ECO:0000313" key="13">
    <source>
        <dbReference type="RefSeq" id="XP_015608665.1"/>
    </source>
</evidence>
<accession>A0AAJ7CF44</accession>
<evidence type="ECO:0000256" key="5">
    <source>
        <dbReference type="PROSITE-ProRule" id="PRU00042"/>
    </source>
</evidence>
<dbReference type="RefSeq" id="XP_015608664.1">
    <property type="nucleotide sequence ID" value="XM_015753178.2"/>
</dbReference>
<keyword evidence="3" id="KW-0804">Transcription</keyword>
<dbReference type="RefSeq" id="XP_015608662.1">
    <property type="nucleotide sequence ID" value="XM_015753176.2"/>
</dbReference>
<dbReference type="InterPro" id="IPR000210">
    <property type="entry name" value="BTB/POZ_dom"/>
</dbReference>
<dbReference type="GO" id="GO:0002009">
    <property type="term" value="P:morphogenesis of an epithelium"/>
    <property type="evidence" value="ECO:0007669"/>
    <property type="project" value="UniProtKB-ARBA"/>
</dbReference>
<evidence type="ECO:0000313" key="15">
    <source>
        <dbReference type="RefSeq" id="XP_015608669.1"/>
    </source>
</evidence>
<keyword evidence="5" id="KW-0479">Metal-binding</keyword>
<reference evidence="10 11" key="1">
    <citation type="submission" date="2025-04" db="UniProtKB">
        <authorList>
            <consortium name="RefSeq"/>
        </authorList>
    </citation>
    <scope>IDENTIFICATION</scope>
</reference>
<dbReference type="Gene3D" id="3.30.160.60">
    <property type="entry name" value="Classic Zinc Finger"/>
    <property type="match status" value="1"/>
</dbReference>
<dbReference type="PANTHER" id="PTHR23110">
    <property type="entry name" value="BTB DOMAIN TRANSCRIPTION FACTOR"/>
    <property type="match status" value="1"/>
</dbReference>
<dbReference type="GO" id="GO:0008270">
    <property type="term" value="F:zinc ion binding"/>
    <property type="evidence" value="ECO:0007669"/>
    <property type="project" value="UniProtKB-KW"/>
</dbReference>
<evidence type="ECO:0000259" key="8">
    <source>
        <dbReference type="PROSITE" id="PS50157"/>
    </source>
</evidence>
<evidence type="ECO:0000259" key="7">
    <source>
        <dbReference type="PROSITE" id="PS50097"/>
    </source>
</evidence>
<proteinExistence type="predicted"/>
<dbReference type="AlphaFoldDB" id="A0AAJ7CF44"/>
<dbReference type="InterPro" id="IPR011333">
    <property type="entry name" value="SKP1/BTB/POZ_sf"/>
</dbReference>
<feature type="compositionally biased region" description="Polar residues" evidence="6">
    <location>
        <begin position="313"/>
        <end position="331"/>
    </location>
</feature>
<evidence type="ECO:0000313" key="10">
    <source>
        <dbReference type="RefSeq" id="XP_015608662.1"/>
    </source>
</evidence>
<dbReference type="GO" id="GO:0045165">
    <property type="term" value="P:cell fate commitment"/>
    <property type="evidence" value="ECO:0007669"/>
    <property type="project" value="UniProtKB-ARBA"/>
</dbReference>
<dbReference type="GO" id="GO:0048477">
    <property type="term" value="P:oogenesis"/>
    <property type="evidence" value="ECO:0007669"/>
    <property type="project" value="UniProtKB-ARBA"/>
</dbReference>
<dbReference type="PROSITE" id="PS50097">
    <property type="entry name" value="BTB"/>
    <property type="match status" value="1"/>
</dbReference>
<evidence type="ECO:0000313" key="11">
    <source>
        <dbReference type="RefSeq" id="XP_015608663.1"/>
    </source>
</evidence>
<keyword evidence="4" id="KW-0539">Nucleus</keyword>
<feature type="compositionally biased region" description="Basic and acidic residues" evidence="6">
    <location>
        <begin position="523"/>
        <end position="548"/>
    </location>
</feature>
<dbReference type="PROSITE" id="PS00028">
    <property type="entry name" value="ZINC_FINGER_C2H2_1"/>
    <property type="match status" value="2"/>
</dbReference>
<feature type="compositionally biased region" description="Acidic residues" evidence="6">
    <location>
        <begin position="382"/>
        <end position="392"/>
    </location>
</feature>
<dbReference type="RefSeq" id="XP_015608663.1">
    <property type="nucleotide sequence ID" value="XM_015753177.2"/>
</dbReference>
<evidence type="ECO:0000256" key="6">
    <source>
        <dbReference type="SAM" id="MobiDB-lite"/>
    </source>
</evidence>
<keyword evidence="9" id="KW-1185">Reference proteome</keyword>
<keyword evidence="5" id="KW-0863">Zinc-finger</keyword>
<evidence type="ECO:0000256" key="1">
    <source>
        <dbReference type="ARBA" id="ARBA00004123"/>
    </source>
</evidence>
<dbReference type="PROSITE" id="PS50157">
    <property type="entry name" value="ZINC_FINGER_C2H2_2"/>
    <property type="match status" value="1"/>
</dbReference>
<feature type="region of interest" description="Disordered" evidence="6">
    <location>
        <begin position="510"/>
        <end position="548"/>
    </location>
</feature>
<dbReference type="GO" id="GO:0045466">
    <property type="term" value="P:R7 cell differentiation"/>
    <property type="evidence" value="ECO:0007669"/>
    <property type="project" value="UniProtKB-ARBA"/>
</dbReference>
<dbReference type="RefSeq" id="XP_015608665.1">
    <property type="nucleotide sequence ID" value="XM_015753179.2"/>
</dbReference>
<keyword evidence="5" id="KW-0862">Zinc</keyword>
<evidence type="ECO:0000313" key="9">
    <source>
        <dbReference type="Proteomes" id="UP000694920"/>
    </source>
</evidence>
<evidence type="ECO:0000313" key="14">
    <source>
        <dbReference type="RefSeq" id="XP_015608666.1"/>
    </source>
</evidence>
<feature type="compositionally biased region" description="Gly residues" evidence="6">
    <location>
        <begin position="372"/>
        <end position="381"/>
    </location>
</feature>
<sequence>MLADINGNLADLRSEAMASQRFCLRWNNHQSNLLSVFDQLLHDESFVDVTLAVEGQLLRAHKMVLSACSPYFQALFVGHPDKHPIVILKDVPYVDMRSLLDFMYRGEVSVDQDRLTAFLRVAESLRIKGLTEVNEDKCDLPSITSSLLGNQNVVPPPPPNLHRINQIGPQHVSQKRFHHMSSHPLLGSALTAPKRKRGRPRKLSGSSDTPLGDNSTQDLQGSSADLVQGSPEMMEMKMGLDFQSESGANSNAGTCSGANGNGTSNNNNGGSNGGNNSAGASGTTSRKDEPTENGTDILEAGTTRVKREPEPTPSTSAQASDETFTRPPSRQESSEGFKQDLVPNLPNLPNLPSDITFEICTTPPVREVFSDTGGGEAGDGGEGGDEGDEGEEGGGGGGAGGTFAKTESLVSGMHFLTDREEERADLLLPKSESGDTEPEVRKQLLEYLIQNDGSVVCKWCGEVLPSRTRWYRHKYKLHVSTQVSQPAPLFKCHSCNAYFKSRKGYIGHLSSRHSDNENDENREEPANKKARRASDIGKGPDWEQQREKEEKLVADIIDRVKRECEAQGETVTRRGYSRRSTVMNS</sequence>
<dbReference type="FunFam" id="3.30.710.10:FF:000091">
    <property type="entry name" value="Lola, isoform F"/>
    <property type="match status" value="1"/>
</dbReference>
<dbReference type="KEGG" id="ccin:107274240"/>